<sequence>MEENNEKQPMDQKKKWVLISLCSVALLGGVVGYGVYNNQPTAQKTKVETTTQSKEEASSAWEKQITPRKEKKSTTKKPVKDILDLVLNDPFESKSFKNEDSSDTNKLGLIEKLAVALDDQVKKEESRESESKIQQAKEAAKDSIFELDFSAKDKEAAGNSDKNDLEDISGEDSNTVDQIIPNPTPEPNPNPYPNPEPNPDPTPVAPSIDELINLSKTALNNSASKAHEVNSQLKNIESELSQLQKIEETTQDKAEEATNQWEKVQSLLTEYEQLSNQLQQLLDEEGNVSEVNLDLYSQTYESLSKKVAEIKEAQETANKTTDTMTAEIDQAENTLTNLETTQAKYEDVQAEVINANDSVISAVSKANENTEVAAAVQPEIEQANAASQEVTQTNTEVGQQLAQIPESSQEALDSSNESAAVVTAEAESKNTEVSNVLTAFDEIPQPDEVNNEIAQSSISTVANNQDLAPSEGQTSTETEETTSSSVSSVVGDTEEVIG</sequence>
<feature type="transmembrane region" description="Helical" evidence="3">
    <location>
        <begin position="16"/>
        <end position="36"/>
    </location>
</feature>
<proteinExistence type="predicted"/>
<evidence type="ECO:0000256" key="2">
    <source>
        <dbReference type="SAM" id="MobiDB-lite"/>
    </source>
</evidence>
<keyword evidence="3" id="KW-0812">Transmembrane</keyword>
<feature type="region of interest" description="Disordered" evidence="2">
    <location>
        <begin position="119"/>
        <end position="207"/>
    </location>
</feature>
<accession>A0AAW8TJD9</accession>
<feature type="region of interest" description="Disordered" evidence="2">
    <location>
        <begin position="36"/>
        <end position="79"/>
    </location>
</feature>
<evidence type="ECO:0000313" key="4">
    <source>
        <dbReference type="EMBL" id="MDT2638143.1"/>
    </source>
</evidence>
<feature type="compositionally biased region" description="Polar residues" evidence="2">
    <location>
        <begin position="37"/>
        <end position="52"/>
    </location>
</feature>
<feature type="coiled-coil region" evidence="1">
    <location>
        <begin position="219"/>
        <end position="358"/>
    </location>
</feature>
<evidence type="ECO:0000256" key="1">
    <source>
        <dbReference type="SAM" id="Coils"/>
    </source>
</evidence>
<feature type="compositionally biased region" description="Basic and acidic residues" evidence="2">
    <location>
        <begin position="119"/>
        <end position="131"/>
    </location>
</feature>
<feature type="compositionally biased region" description="Pro residues" evidence="2">
    <location>
        <begin position="182"/>
        <end position="204"/>
    </location>
</feature>
<dbReference type="RefSeq" id="WP_311859782.1">
    <property type="nucleotide sequence ID" value="NZ_JARPYS010000026.1"/>
</dbReference>
<reference evidence="4" key="1">
    <citation type="submission" date="2023-03" db="EMBL/GenBank/DDBJ databases">
        <authorList>
            <person name="Shen W."/>
            <person name="Cai J."/>
        </authorList>
    </citation>
    <scope>NUCLEOTIDE SEQUENCE</scope>
    <source>
        <strain evidence="4">P55-2</strain>
    </source>
</reference>
<feature type="compositionally biased region" description="Low complexity" evidence="2">
    <location>
        <begin position="470"/>
        <end position="491"/>
    </location>
</feature>
<dbReference type="EMBL" id="JARPYT010000019">
    <property type="protein sequence ID" value="MDT2638143.1"/>
    <property type="molecule type" value="Genomic_DNA"/>
</dbReference>
<dbReference type="AlphaFoldDB" id="A0AAW8TJD9"/>
<evidence type="ECO:0000256" key="3">
    <source>
        <dbReference type="SAM" id="Phobius"/>
    </source>
</evidence>
<comment type="caution">
    <text evidence="4">The sequence shown here is derived from an EMBL/GenBank/DDBJ whole genome shotgun (WGS) entry which is preliminary data.</text>
</comment>
<keyword evidence="1" id="KW-0175">Coiled coil</keyword>
<feature type="compositionally biased region" description="Basic and acidic residues" evidence="2">
    <location>
        <begin position="138"/>
        <end position="165"/>
    </location>
</feature>
<keyword evidence="3" id="KW-0472">Membrane</keyword>
<feature type="compositionally biased region" description="Polar residues" evidence="2">
    <location>
        <begin position="403"/>
        <end position="413"/>
    </location>
</feature>
<evidence type="ECO:0000313" key="5">
    <source>
        <dbReference type="Proteomes" id="UP001245561"/>
    </source>
</evidence>
<feature type="compositionally biased region" description="Low complexity" evidence="2">
    <location>
        <begin position="414"/>
        <end position="425"/>
    </location>
</feature>
<organism evidence="4 5">
    <name type="scientific">Enterococcus dongliensis</name>
    <dbReference type="NCBI Taxonomy" id="2559925"/>
    <lineage>
        <taxon>Bacteria</taxon>
        <taxon>Bacillati</taxon>
        <taxon>Bacillota</taxon>
        <taxon>Bacilli</taxon>
        <taxon>Lactobacillales</taxon>
        <taxon>Enterococcaceae</taxon>
        <taxon>Enterococcus</taxon>
    </lineage>
</organism>
<feature type="compositionally biased region" description="Polar residues" evidence="2">
    <location>
        <begin position="452"/>
        <end position="467"/>
    </location>
</feature>
<dbReference type="Proteomes" id="UP001245561">
    <property type="component" value="Unassembled WGS sequence"/>
</dbReference>
<keyword evidence="3" id="KW-1133">Transmembrane helix</keyword>
<protein>
    <submittedName>
        <fullName evidence="4">Uncharacterized protein</fullName>
    </submittedName>
</protein>
<gene>
    <name evidence="4" type="ORF">P7D36_11630</name>
</gene>
<name>A0AAW8TJD9_9ENTE</name>
<feature type="region of interest" description="Disordered" evidence="2">
    <location>
        <begin position="403"/>
        <end position="498"/>
    </location>
</feature>